<protein>
    <recommendedName>
        <fullName evidence="1">Thiamine pyrophosphate enzyme TPP-binding domain-containing protein</fullName>
    </recommendedName>
</protein>
<feature type="non-terminal residue" evidence="2">
    <location>
        <position position="1"/>
    </location>
</feature>
<organism evidence="2">
    <name type="scientific">marine sediment metagenome</name>
    <dbReference type="NCBI Taxonomy" id="412755"/>
    <lineage>
        <taxon>unclassified sequences</taxon>
        <taxon>metagenomes</taxon>
        <taxon>ecological metagenomes</taxon>
    </lineage>
</organism>
<dbReference type="InterPro" id="IPR029061">
    <property type="entry name" value="THDP-binding"/>
</dbReference>
<dbReference type="Gene3D" id="3.40.50.970">
    <property type="match status" value="1"/>
</dbReference>
<dbReference type="InterPro" id="IPR047211">
    <property type="entry name" value="POXB-like"/>
</dbReference>
<evidence type="ECO:0000259" key="1">
    <source>
        <dbReference type="Pfam" id="PF02775"/>
    </source>
</evidence>
<dbReference type="GO" id="GO:0030976">
    <property type="term" value="F:thiamine pyrophosphate binding"/>
    <property type="evidence" value="ECO:0007669"/>
    <property type="project" value="InterPro"/>
</dbReference>
<proteinExistence type="predicted"/>
<accession>X0VNI2</accession>
<evidence type="ECO:0000313" key="2">
    <source>
        <dbReference type="EMBL" id="GAG02111.1"/>
    </source>
</evidence>
<name>X0VNI2_9ZZZZ</name>
<gene>
    <name evidence="2" type="ORF">S01H1_38069</name>
</gene>
<feature type="domain" description="Thiamine pyrophosphate enzyme TPP-binding" evidence="1">
    <location>
        <begin position="2"/>
        <end position="89"/>
    </location>
</feature>
<dbReference type="PANTHER" id="PTHR42981">
    <property type="entry name" value="PYRUVATE DEHYDROGENASE [UBIQUINONE]"/>
    <property type="match status" value="1"/>
</dbReference>
<comment type="caution">
    <text evidence="2">The sequence shown here is derived from an EMBL/GenBank/DDBJ whole genome shotgun (WGS) entry which is preliminary data.</text>
</comment>
<dbReference type="GO" id="GO:0003824">
    <property type="term" value="F:catalytic activity"/>
    <property type="evidence" value="ECO:0007669"/>
    <property type="project" value="InterPro"/>
</dbReference>
<dbReference type="AlphaFoldDB" id="X0VNI2"/>
<dbReference type="InterPro" id="IPR011766">
    <property type="entry name" value="TPP_enzyme_TPP-bd"/>
</dbReference>
<reference evidence="2" key="1">
    <citation type="journal article" date="2014" name="Front. Microbiol.">
        <title>High frequency of phylogenetically diverse reductive dehalogenase-homologous genes in deep subseafloor sedimentary metagenomes.</title>
        <authorList>
            <person name="Kawai M."/>
            <person name="Futagami T."/>
            <person name="Toyoda A."/>
            <person name="Takaki Y."/>
            <person name="Nishi S."/>
            <person name="Hori S."/>
            <person name="Arai W."/>
            <person name="Tsubouchi T."/>
            <person name="Morono Y."/>
            <person name="Uchiyama I."/>
            <person name="Ito T."/>
            <person name="Fujiyama A."/>
            <person name="Inagaki F."/>
            <person name="Takami H."/>
        </authorList>
    </citation>
    <scope>NUCLEOTIDE SEQUENCE</scope>
    <source>
        <strain evidence="2">Expedition CK06-06</strain>
    </source>
</reference>
<sequence>GMLMADFTTAVREKLNIVAIVFNDRVLKNIKKELVRDGYPIFGVEFPNPNFAQFAESCGGFGIRVDTPDKLDEALQNAIQSEKPSIVEIIVDPDKTAASTKKVE</sequence>
<dbReference type="PANTHER" id="PTHR42981:SF2">
    <property type="entry name" value="PYRUVATE DEHYDROGENASE [UBIQUINONE]"/>
    <property type="match status" value="1"/>
</dbReference>
<dbReference type="EMBL" id="BARS01023937">
    <property type="protein sequence ID" value="GAG02111.1"/>
    <property type="molecule type" value="Genomic_DNA"/>
</dbReference>
<dbReference type="Pfam" id="PF02775">
    <property type="entry name" value="TPP_enzyme_C"/>
    <property type="match status" value="1"/>
</dbReference>
<dbReference type="SUPFAM" id="SSF52518">
    <property type="entry name" value="Thiamin diphosphate-binding fold (THDP-binding)"/>
    <property type="match status" value="1"/>
</dbReference>